<feature type="compositionally biased region" description="Basic and acidic residues" evidence="2">
    <location>
        <begin position="463"/>
        <end position="473"/>
    </location>
</feature>
<accession>A0A8H5L7F4</accession>
<dbReference type="OrthoDB" id="5305647at2759"/>
<dbReference type="EMBL" id="JAAOAS010000198">
    <property type="protein sequence ID" value="KAF5586159.1"/>
    <property type="molecule type" value="Genomic_DNA"/>
</dbReference>
<feature type="coiled-coil region" evidence="1">
    <location>
        <begin position="496"/>
        <end position="523"/>
    </location>
</feature>
<feature type="region of interest" description="Disordered" evidence="2">
    <location>
        <begin position="426"/>
        <end position="492"/>
    </location>
</feature>
<proteinExistence type="predicted"/>
<evidence type="ECO:0000256" key="2">
    <source>
        <dbReference type="SAM" id="MobiDB-lite"/>
    </source>
</evidence>
<name>A0A8H5L7F4_9HYPO</name>
<dbReference type="Proteomes" id="UP000546213">
    <property type="component" value="Unassembled WGS sequence"/>
</dbReference>
<feature type="region of interest" description="Disordered" evidence="2">
    <location>
        <begin position="41"/>
        <end position="72"/>
    </location>
</feature>
<protein>
    <submittedName>
        <fullName evidence="3">Uncharacterized protein</fullName>
    </submittedName>
</protein>
<dbReference type="AlphaFoldDB" id="A0A8H5L7F4"/>
<sequence length="534" mass="60510">MVPIIPKWGPPPSFEEWIRHLRDRVRLENERLESLAPCEHPSCSSKCRSKLEDGENCRPQPTEPLPRVPEPPAGNCPSLVSEVQNVYARLVKVEETCTHIEQGQFKNNERNPDLNNEHWKALQAIHRTLLREHHELPVASSSSLSPQLRHFRKIAHDHSLQSRSLRRFSDCLLPLLKREQDLESARQWLEIMKLSSSLIEILGKNDLLFTHEEMALMGTIEEIEAILGRLKKWFRRKYEDLGRKKDVTEEQGLAEPIFEFPNNIRHTCTTMPWTIFPALLVLWGVCWMFIIGSSQPDHEYGNAVDPMISPVPATYDFFADFHGIGIQEGLQGSVADDFSNRGYLSQDTLEEFWPGDVQLMNDLIHPFNVAPNTPQDPNFLIPDMTSRGDLESLELASQDTAETLPAAAMKDSTLTASINIDNNVERDATGSADSSGYGQRTINSDDCKRSNGKPFKPSASIQHRQDVGPDEAIRANGMRKRPRAEDDEGSNDEFLLAEMVKKYKKMEQEIKEKQEGLEALGKTIQMLKGSLGNS</sequence>
<reference evidence="3 4" key="1">
    <citation type="submission" date="2020-05" db="EMBL/GenBank/DDBJ databases">
        <title>Identification and distribution of gene clusters putatively required for synthesis of sphingolipid metabolism inhibitors in phylogenetically diverse species of the filamentous fungus Fusarium.</title>
        <authorList>
            <person name="Kim H.-S."/>
            <person name="Busman M."/>
            <person name="Brown D.W."/>
            <person name="Divon H."/>
            <person name="Uhlig S."/>
            <person name="Proctor R.H."/>
        </authorList>
    </citation>
    <scope>NUCLEOTIDE SEQUENCE [LARGE SCALE GENOMIC DNA]</scope>
    <source>
        <strain evidence="3 4">NRRL 36939</strain>
    </source>
</reference>
<organism evidence="3 4">
    <name type="scientific">Fusarium pseudocircinatum</name>
    <dbReference type="NCBI Taxonomy" id="56676"/>
    <lineage>
        <taxon>Eukaryota</taxon>
        <taxon>Fungi</taxon>
        <taxon>Dikarya</taxon>
        <taxon>Ascomycota</taxon>
        <taxon>Pezizomycotina</taxon>
        <taxon>Sordariomycetes</taxon>
        <taxon>Hypocreomycetidae</taxon>
        <taxon>Hypocreales</taxon>
        <taxon>Nectriaceae</taxon>
        <taxon>Fusarium</taxon>
        <taxon>Fusarium fujikuroi species complex</taxon>
    </lineage>
</organism>
<gene>
    <name evidence="3" type="ORF">FPCIR_8010</name>
</gene>
<keyword evidence="4" id="KW-1185">Reference proteome</keyword>
<evidence type="ECO:0000313" key="4">
    <source>
        <dbReference type="Proteomes" id="UP000546213"/>
    </source>
</evidence>
<feature type="compositionally biased region" description="Polar residues" evidence="2">
    <location>
        <begin position="431"/>
        <end position="442"/>
    </location>
</feature>
<evidence type="ECO:0000256" key="1">
    <source>
        <dbReference type="SAM" id="Coils"/>
    </source>
</evidence>
<keyword evidence="1" id="KW-0175">Coiled coil</keyword>
<feature type="compositionally biased region" description="Pro residues" evidence="2">
    <location>
        <begin position="61"/>
        <end position="72"/>
    </location>
</feature>
<comment type="caution">
    <text evidence="3">The sequence shown here is derived from an EMBL/GenBank/DDBJ whole genome shotgun (WGS) entry which is preliminary data.</text>
</comment>
<evidence type="ECO:0000313" key="3">
    <source>
        <dbReference type="EMBL" id="KAF5586159.1"/>
    </source>
</evidence>